<dbReference type="Gene3D" id="2.30.110.10">
    <property type="entry name" value="Electron Transport, Fmn-binding Protein, Chain A"/>
    <property type="match status" value="1"/>
</dbReference>
<dbReference type="RefSeq" id="WP_200615813.1">
    <property type="nucleotide sequence ID" value="NZ_CP071518.1"/>
</dbReference>
<gene>
    <name evidence="1" type="ORF">I8J32_014575</name>
</gene>
<dbReference type="Proteomes" id="UP000639274">
    <property type="component" value="Chromosome"/>
</dbReference>
<evidence type="ECO:0000313" key="1">
    <source>
        <dbReference type="EMBL" id="QSX77932.1"/>
    </source>
</evidence>
<dbReference type="PIRSF" id="PIRSF010372">
    <property type="entry name" value="PaiB"/>
    <property type="match status" value="1"/>
</dbReference>
<dbReference type="InterPro" id="IPR007396">
    <property type="entry name" value="TR_PAI2-type"/>
</dbReference>
<name>A0A975ARR1_9GAMM</name>
<accession>A0A975ARR1</accession>
<sequence length="210" mass="22883">MKQYPMFAPESPLAIDRMVSAYPFALLISAGPGMPTATPLPLLLERSASGTGTLIGHMARNNPQVDVLRNDPRALAVFQGPHGYISPSWLVDRTQAPTWNYETVHFQVEVQFHDELEATTSAISRLVAHMERGRPDAWSIADMGPRYASLAGAVIAFDARITATHAIFKLGQNERPGDRADILAGLDRTGQQALLDAMRRVAPEPAAVED</sequence>
<dbReference type="EMBL" id="CP071518">
    <property type="protein sequence ID" value="QSX77932.1"/>
    <property type="molecule type" value="Genomic_DNA"/>
</dbReference>
<proteinExistence type="predicted"/>
<dbReference type="Pfam" id="PF04299">
    <property type="entry name" value="FMN_bind_2"/>
    <property type="match status" value="1"/>
</dbReference>
<protein>
    <submittedName>
        <fullName evidence="1">FMN-binding negative transcriptional regulator</fullName>
    </submittedName>
</protein>
<dbReference type="AlphaFoldDB" id="A0A975ARR1"/>
<evidence type="ECO:0000313" key="2">
    <source>
        <dbReference type="Proteomes" id="UP000639274"/>
    </source>
</evidence>
<dbReference type="SUPFAM" id="SSF50475">
    <property type="entry name" value="FMN-binding split barrel"/>
    <property type="match status" value="1"/>
</dbReference>
<dbReference type="PANTHER" id="PTHR35802:SF1">
    <property type="entry name" value="PROTEASE SYNTHASE AND SPORULATION PROTEIN PAI 2"/>
    <property type="match status" value="1"/>
</dbReference>
<reference evidence="1 2" key="1">
    <citation type="submission" date="2021-03" db="EMBL/GenBank/DDBJ databases">
        <title>Lysobacter sp. nov. isolated from soil of gangwondo yeongwol, south Korea.</title>
        <authorList>
            <person name="Kim K.R."/>
            <person name="Kim K.H."/>
            <person name="Jeon C.O."/>
        </authorList>
    </citation>
    <scope>NUCLEOTIDE SEQUENCE [LARGE SCALE GENOMIC DNA]</scope>
    <source>
        <strain evidence="1 2">R19</strain>
    </source>
</reference>
<organism evidence="1 2">
    <name type="scientific">Agrilutibacter solisilvae</name>
    <dbReference type="NCBI Taxonomy" id="2763317"/>
    <lineage>
        <taxon>Bacteria</taxon>
        <taxon>Pseudomonadati</taxon>
        <taxon>Pseudomonadota</taxon>
        <taxon>Gammaproteobacteria</taxon>
        <taxon>Lysobacterales</taxon>
        <taxon>Lysobacteraceae</taxon>
        <taxon>Agrilutibacter</taxon>
    </lineage>
</organism>
<dbReference type="PANTHER" id="PTHR35802">
    <property type="entry name" value="PROTEASE SYNTHASE AND SPORULATION PROTEIN PAI 2"/>
    <property type="match status" value="1"/>
</dbReference>
<dbReference type="KEGG" id="lsf:I8J32_014575"/>
<keyword evidence="2" id="KW-1185">Reference proteome</keyword>
<dbReference type="InterPro" id="IPR012349">
    <property type="entry name" value="Split_barrel_FMN-bd"/>
</dbReference>